<dbReference type="PRINTS" id="PR00783">
    <property type="entry name" value="MINTRINSICP"/>
</dbReference>
<dbReference type="SUPFAM" id="SSF81338">
    <property type="entry name" value="Aquaporin-like"/>
    <property type="match status" value="1"/>
</dbReference>
<evidence type="ECO:0000256" key="2">
    <source>
        <dbReference type="ARBA" id="ARBA00006175"/>
    </source>
</evidence>
<reference evidence="10 11" key="1">
    <citation type="submission" date="2016-06" db="EMBL/GenBank/DDBJ databases">
        <title>Evolution of pathogenesis and genome organization in the Tremellales.</title>
        <authorList>
            <person name="Cuomo C."/>
            <person name="Litvintseva A."/>
            <person name="Heitman J."/>
            <person name="Chen Y."/>
            <person name="Sun S."/>
            <person name="Springer D."/>
            <person name="Dromer F."/>
            <person name="Young S."/>
            <person name="Zeng Q."/>
            <person name="Chapman S."/>
            <person name="Gujja S."/>
            <person name="Saif S."/>
            <person name="Birren B."/>
        </authorList>
    </citation>
    <scope>NUCLEOTIDE SEQUENCE [LARGE SCALE GENOMIC DNA]</scope>
    <source>
        <strain evidence="10 11">ATCC 28783</strain>
    </source>
</reference>
<evidence type="ECO:0000313" key="10">
    <source>
        <dbReference type="EMBL" id="RXK36136.1"/>
    </source>
</evidence>
<proteinExistence type="inferred from homology"/>
<dbReference type="InParanoid" id="A0A4Q1BDN1"/>
<dbReference type="InterPro" id="IPR023271">
    <property type="entry name" value="Aquaporin-like"/>
</dbReference>
<dbReference type="GO" id="GO:0015250">
    <property type="term" value="F:water channel activity"/>
    <property type="evidence" value="ECO:0007669"/>
    <property type="project" value="TreeGrafter"/>
</dbReference>
<dbReference type="AlphaFoldDB" id="A0A4Q1BDN1"/>
<feature type="transmembrane region" description="Helical" evidence="9">
    <location>
        <begin position="227"/>
        <end position="249"/>
    </location>
</feature>
<dbReference type="Pfam" id="PF00230">
    <property type="entry name" value="MIP"/>
    <property type="match status" value="1"/>
</dbReference>
<keyword evidence="5" id="KW-0677">Repeat</keyword>
<evidence type="ECO:0000256" key="4">
    <source>
        <dbReference type="ARBA" id="ARBA00022692"/>
    </source>
</evidence>
<keyword evidence="7 9" id="KW-0472">Membrane</keyword>
<feature type="transmembrane region" description="Helical" evidence="9">
    <location>
        <begin position="160"/>
        <end position="181"/>
    </location>
</feature>
<feature type="transmembrane region" description="Helical" evidence="9">
    <location>
        <begin position="269"/>
        <end position="289"/>
    </location>
</feature>
<comment type="subcellular location">
    <subcellularLocation>
        <location evidence="1">Membrane</location>
        <topology evidence="1">Multi-pass membrane protein</topology>
    </subcellularLocation>
</comment>
<dbReference type="InterPro" id="IPR034294">
    <property type="entry name" value="Aquaporin_transptr"/>
</dbReference>
<feature type="compositionally biased region" description="Basic and acidic residues" evidence="8">
    <location>
        <begin position="1"/>
        <end position="15"/>
    </location>
</feature>
<dbReference type="VEuPathDB" id="FungiDB:TREMEDRAFT_16454"/>
<evidence type="ECO:0000256" key="3">
    <source>
        <dbReference type="ARBA" id="ARBA00022448"/>
    </source>
</evidence>
<gene>
    <name evidence="10" type="ORF">M231_06627</name>
</gene>
<name>A0A4Q1BDN1_TREME</name>
<dbReference type="EMBL" id="SDIL01000108">
    <property type="protein sequence ID" value="RXK36136.1"/>
    <property type="molecule type" value="Genomic_DNA"/>
</dbReference>
<evidence type="ECO:0000313" key="11">
    <source>
        <dbReference type="Proteomes" id="UP000289152"/>
    </source>
</evidence>
<dbReference type="OrthoDB" id="3222at2759"/>
<accession>A0A4Q1BDN1</accession>
<feature type="region of interest" description="Disordered" evidence="8">
    <location>
        <begin position="481"/>
        <end position="502"/>
    </location>
</feature>
<dbReference type="PANTHER" id="PTHR19139:SF199">
    <property type="entry name" value="MIP17260P"/>
    <property type="match status" value="1"/>
</dbReference>
<evidence type="ECO:0000256" key="9">
    <source>
        <dbReference type="SAM" id="Phobius"/>
    </source>
</evidence>
<evidence type="ECO:0000256" key="8">
    <source>
        <dbReference type="SAM" id="MobiDB-lite"/>
    </source>
</evidence>
<evidence type="ECO:0000256" key="1">
    <source>
        <dbReference type="ARBA" id="ARBA00004141"/>
    </source>
</evidence>
<evidence type="ECO:0000256" key="6">
    <source>
        <dbReference type="ARBA" id="ARBA00022989"/>
    </source>
</evidence>
<dbReference type="STRING" id="5217.A0A4Q1BDN1"/>
<dbReference type="Proteomes" id="UP000289152">
    <property type="component" value="Unassembled WGS sequence"/>
</dbReference>
<feature type="transmembrane region" description="Helical" evidence="9">
    <location>
        <begin position="62"/>
        <end position="81"/>
    </location>
</feature>
<feature type="transmembrane region" description="Helical" evidence="9">
    <location>
        <begin position="201"/>
        <end position="220"/>
    </location>
</feature>
<dbReference type="FunFam" id="1.20.1080.10:FF:000014">
    <property type="entry name" value="Aquaporin 1"/>
    <property type="match status" value="1"/>
</dbReference>
<dbReference type="Gene3D" id="1.20.1080.10">
    <property type="entry name" value="Glycerol uptake facilitator protein"/>
    <property type="match status" value="1"/>
</dbReference>
<dbReference type="PANTHER" id="PTHR19139">
    <property type="entry name" value="AQUAPORIN TRANSPORTER"/>
    <property type="match status" value="1"/>
</dbReference>
<feature type="transmembrane region" description="Helical" evidence="9">
    <location>
        <begin position="296"/>
        <end position="320"/>
    </location>
</feature>
<comment type="similarity">
    <text evidence="2">Belongs to the MIP/aquaporin (TC 1.A.8) family.</text>
</comment>
<keyword evidence="6 9" id="KW-1133">Transmembrane helix</keyword>
<keyword evidence="11" id="KW-1185">Reference proteome</keyword>
<organism evidence="10 11">
    <name type="scientific">Tremella mesenterica</name>
    <name type="common">Jelly fungus</name>
    <dbReference type="NCBI Taxonomy" id="5217"/>
    <lineage>
        <taxon>Eukaryota</taxon>
        <taxon>Fungi</taxon>
        <taxon>Dikarya</taxon>
        <taxon>Basidiomycota</taxon>
        <taxon>Agaricomycotina</taxon>
        <taxon>Tremellomycetes</taxon>
        <taxon>Tremellales</taxon>
        <taxon>Tremellaceae</taxon>
        <taxon>Tremella</taxon>
    </lineage>
</organism>
<dbReference type="GO" id="GO:0005886">
    <property type="term" value="C:plasma membrane"/>
    <property type="evidence" value="ECO:0007669"/>
    <property type="project" value="TreeGrafter"/>
</dbReference>
<keyword evidence="3" id="KW-0813">Transport</keyword>
<keyword evidence="4 9" id="KW-0812">Transmembrane</keyword>
<dbReference type="InterPro" id="IPR000425">
    <property type="entry name" value="MIP"/>
</dbReference>
<evidence type="ECO:0000256" key="7">
    <source>
        <dbReference type="ARBA" id="ARBA00023136"/>
    </source>
</evidence>
<feature type="region of interest" description="Disordered" evidence="8">
    <location>
        <begin position="1"/>
        <end position="31"/>
    </location>
</feature>
<sequence>MSDQYQPHDTHDGHDGPNGTAATEIREEPIRKRPKLEQLQSWISSPKREQERPMRLVIKNHFIAMIGEYTGTVLFLIFALGGTNVALIPNTSVTGDTTIGQSGSTASTVNTSNLLYIALSFGFSLAVNAWIFFRVSGGLFNPAVSLGMVLVGSITPVRGVLLSFSQILGGITGAAIIQAITPGTLNVRTTLGGGTSVAQGLFIEMFLTALLMLAILLLAAEKHKATFIAPIGIGLALFIAELLGVYYTGGSLNPARSFGPSVVLKTFEHYHWIYWLGPAMGAVIAAGFFRMLVSFALHLLLASIAINLSCAFLEISLPLAPRSPSHQTSPCATQFSGGLNVSSRLADWQKFLQYETVLGPDADAGGPAPTVVIVTGRDDEEKKIGIPLAGKNVAVSGPDLDQLLRQVSNPISAAHMERSRSRGKDDVEDRLARIEAMLRRITSPPASPRSALKERFDINPGGHYAVTGDGRLSDATMVNSAASGSNETGVAGQPHAELGRRM</sequence>
<comment type="caution">
    <text evidence="10">The sequence shown here is derived from an EMBL/GenBank/DDBJ whole genome shotgun (WGS) entry which is preliminary data.</text>
</comment>
<evidence type="ECO:0000256" key="5">
    <source>
        <dbReference type="ARBA" id="ARBA00022737"/>
    </source>
</evidence>
<protein>
    <submittedName>
        <fullName evidence="10">Aquaporin rerated protein, other eukaryote</fullName>
    </submittedName>
</protein>